<reference evidence="5 6" key="1">
    <citation type="submission" date="2024-07" db="EMBL/GenBank/DDBJ databases">
        <title>Section-level genome sequencing and comparative genomics of Aspergillus sections Usti and Cavernicolus.</title>
        <authorList>
            <consortium name="Lawrence Berkeley National Laboratory"/>
            <person name="Nybo J.L."/>
            <person name="Vesth T.C."/>
            <person name="Theobald S."/>
            <person name="Frisvad J.C."/>
            <person name="Larsen T.O."/>
            <person name="Kjaerboelling I."/>
            <person name="Rothschild-Mancinelli K."/>
            <person name="Lyhne E.K."/>
            <person name="Kogle M.E."/>
            <person name="Barry K."/>
            <person name="Clum A."/>
            <person name="Na H."/>
            <person name="Ledsgaard L."/>
            <person name="Lin J."/>
            <person name="Lipzen A."/>
            <person name="Kuo A."/>
            <person name="Riley R."/>
            <person name="Mondo S."/>
            <person name="Labutti K."/>
            <person name="Haridas S."/>
            <person name="Pangalinan J."/>
            <person name="Salamov A.A."/>
            <person name="Simmons B.A."/>
            <person name="Magnuson J.K."/>
            <person name="Chen J."/>
            <person name="Drula E."/>
            <person name="Henrissat B."/>
            <person name="Wiebenga A."/>
            <person name="Lubbers R.J."/>
            <person name="Gomes A.C."/>
            <person name="Makela M.R."/>
            <person name="Stajich J."/>
            <person name="Grigoriev I.V."/>
            <person name="Mortensen U.H."/>
            <person name="De Vries R.P."/>
            <person name="Baker S.E."/>
            <person name="Andersen M.R."/>
        </authorList>
    </citation>
    <scope>NUCLEOTIDE SEQUENCE [LARGE SCALE GENOMIC DNA]</scope>
    <source>
        <strain evidence="5 6">CBS 588.65</strain>
    </source>
</reference>
<dbReference type="InterPro" id="IPR056033">
    <property type="entry name" value="DUF7614"/>
</dbReference>
<keyword evidence="6" id="KW-1185">Reference proteome</keyword>
<evidence type="ECO:0000259" key="3">
    <source>
        <dbReference type="Pfam" id="PF24588"/>
    </source>
</evidence>
<evidence type="ECO:0000313" key="5">
    <source>
        <dbReference type="EMBL" id="KAL2820431.1"/>
    </source>
</evidence>
<gene>
    <name evidence="5" type="ORF">BJX63DRAFT_444668</name>
</gene>
<accession>A0ABR4HY45</accession>
<sequence length="686" mass="77207">MTNIKANTQHFNLQASCLLTPNAPPVQLPSHKYGTSENQRFSGTGEDQPLSKELVQGLIDLAKAWWICHHVLTQDHFKIRIAACPYLRPYERQLAAVLCTETGASATAGVDKSLWVSYPTFTAYDAATLDNNQAQAWDLPSMAFGDTSDLFCYKSVIVEATLVTPGNSLLPKSTFQCIFSIMRDPSSWQTVGVIASQIQLIHIVIQSDRNQGPVWKDIEWDVARHLMVVRLHCGSDLLLIVKISEDSFKSIWGLAHHIVLSEADLVARDNEVVLFDDTIKCCQYVNHDKPVGFPAKPMAQCRVRLLKKLTTVTHGTGERKAHHGLRIIVATPPDTKTLHRAFHDLQNNCPALYSLLDAEDGSPGLLLHLVEKDEACSLYLYFDDPEGRTLLHSLILDLVHLQGETAPNTFSICSYAIHYNLHGHESGTEEVKQLELGESLASVIEQDEEQEARRTPYGKAVLSEHLRVIIKAEWSSITDRINVGPGQFTIALPVHDNTTIHLHRLPQEDLSIALAHDLVSKNNLAKIRSLLLAIQTKPSIRIIKFQTQEDLHKFQEAVTGFRVRFDSLATRFLITRRRKLLPLMKQWDTNLTRVQLIQQGNKVQIVAFCHQFRHWKCLNFQSRRVSGGVRVKDAKYALHQPGPDSELPGSVCLDELEFPTEHSDIAIMFGDATDIYVLITKQPYYN</sequence>
<evidence type="ECO:0000313" key="6">
    <source>
        <dbReference type="Proteomes" id="UP001610334"/>
    </source>
</evidence>
<evidence type="ECO:0000259" key="2">
    <source>
        <dbReference type="Pfam" id="PF24587"/>
    </source>
</evidence>
<evidence type="ECO:0000259" key="1">
    <source>
        <dbReference type="Pfam" id="PF24586"/>
    </source>
</evidence>
<proteinExistence type="predicted"/>
<feature type="domain" description="DUF7611" evidence="1">
    <location>
        <begin position="129"/>
        <end position="258"/>
    </location>
</feature>
<feature type="domain" description="DUF7613" evidence="3">
    <location>
        <begin position="403"/>
        <end position="559"/>
    </location>
</feature>
<dbReference type="Proteomes" id="UP001610334">
    <property type="component" value="Unassembled WGS sequence"/>
</dbReference>
<feature type="domain" description="DUF7612" evidence="2">
    <location>
        <begin position="268"/>
        <end position="397"/>
    </location>
</feature>
<protein>
    <submittedName>
        <fullName evidence="5">Uncharacterized protein</fullName>
    </submittedName>
</protein>
<dbReference type="Pfam" id="PF24586">
    <property type="entry name" value="DUF7611"/>
    <property type="match status" value="1"/>
</dbReference>
<comment type="caution">
    <text evidence="5">The sequence shown here is derived from an EMBL/GenBank/DDBJ whole genome shotgun (WGS) entry which is preliminary data.</text>
</comment>
<organism evidence="5 6">
    <name type="scientific">Aspergillus granulosus</name>
    <dbReference type="NCBI Taxonomy" id="176169"/>
    <lineage>
        <taxon>Eukaryota</taxon>
        <taxon>Fungi</taxon>
        <taxon>Dikarya</taxon>
        <taxon>Ascomycota</taxon>
        <taxon>Pezizomycotina</taxon>
        <taxon>Eurotiomycetes</taxon>
        <taxon>Eurotiomycetidae</taxon>
        <taxon>Eurotiales</taxon>
        <taxon>Aspergillaceae</taxon>
        <taxon>Aspergillus</taxon>
        <taxon>Aspergillus subgen. Nidulantes</taxon>
    </lineage>
</organism>
<dbReference type="InterPro" id="IPR056030">
    <property type="entry name" value="DUF7611"/>
</dbReference>
<dbReference type="InterPro" id="IPR056032">
    <property type="entry name" value="DUF7613"/>
</dbReference>
<feature type="domain" description="DUF7614" evidence="4">
    <location>
        <begin position="565"/>
        <end position="676"/>
    </location>
</feature>
<dbReference type="Pfam" id="PF24587">
    <property type="entry name" value="DUF7612"/>
    <property type="match status" value="1"/>
</dbReference>
<name>A0ABR4HY45_9EURO</name>
<evidence type="ECO:0000259" key="4">
    <source>
        <dbReference type="Pfam" id="PF24589"/>
    </source>
</evidence>
<dbReference type="EMBL" id="JBFXLT010000007">
    <property type="protein sequence ID" value="KAL2820431.1"/>
    <property type="molecule type" value="Genomic_DNA"/>
</dbReference>
<dbReference type="Pfam" id="PF24588">
    <property type="entry name" value="DUF7613"/>
    <property type="match status" value="1"/>
</dbReference>
<dbReference type="Pfam" id="PF24589">
    <property type="entry name" value="DUF7614"/>
    <property type="match status" value="1"/>
</dbReference>
<dbReference type="InterPro" id="IPR056031">
    <property type="entry name" value="DUF7612"/>
</dbReference>